<name>A0AAV4V8W1_CAEEX</name>
<feature type="signal peptide" evidence="1">
    <location>
        <begin position="1"/>
        <end position="28"/>
    </location>
</feature>
<sequence length="87" mass="10123">MAQKSILIVGKISMRLLWLFLPPSLTWRRESPLDDLVSKRCKTVQLLPRGRLLLKLRELVFREKDGMKTHTKALILICILQSMPLLI</sequence>
<evidence type="ECO:0000313" key="3">
    <source>
        <dbReference type="Proteomes" id="UP001054945"/>
    </source>
</evidence>
<comment type="caution">
    <text evidence="2">The sequence shown here is derived from an EMBL/GenBank/DDBJ whole genome shotgun (WGS) entry which is preliminary data.</text>
</comment>
<feature type="chain" id="PRO_5043786323" evidence="1">
    <location>
        <begin position="29"/>
        <end position="87"/>
    </location>
</feature>
<dbReference type="EMBL" id="BPLR01014122">
    <property type="protein sequence ID" value="GIY66488.1"/>
    <property type="molecule type" value="Genomic_DNA"/>
</dbReference>
<gene>
    <name evidence="2" type="ORF">CEXT_351681</name>
</gene>
<dbReference type="AlphaFoldDB" id="A0AAV4V8W1"/>
<reference evidence="2 3" key="1">
    <citation type="submission" date="2021-06" db="EMBL/GenBank/DDBJ databases">
        <title>Caerostris extrusa draft genome.</title>
        <authorList>
            <person name="Kono N."/>
            <person name="Arakawa K."/>
        </authorList>
    </citation>
    <scope>NUCLEOTIDE SEQUENCE [LARGE SCALE GENOMIC DNA]</scope>
</reference>
<evidence type="ECO:0000313" key="2">
    <source>
        <dbReference type="EMBL" id="GIY66488.1"/>
    </source>
</evidence>
<keyword evidence="3" id="KW-1185">Reference proteome</keyword>
<proteinExistence type="predicted"/>
<evidence type="ECO:0000256" key="1">
    <source>
        <dbReference type="SAM" id="SignalP"/>
    </source>
</evidence>
<protein>
    <submittedName>
        <fullName evidence="2">Uncharacterized protein</fullName>
    </submittedName>
</protein>
<organism evidence="2 3">
    <name type="scientific">Caerostris extrusa</name>
    <name type="common">Bark spider</name>
    <name type="synonym">Caerostris bankana</name>
    <dbReference type="NCBI Taxonomy" id="172846"/>
    <lineage>
        <taxon>Eukaryota</taxon>
        <taxon>Metazoa</taxon>
        <taxon>Ecdysozoa</taxon>
        <taxon>Arthropoda</taxon>
        <taxon>Chelicerata</taxon>
        <taxon>Arachnida</taxon>
        <taxon>Araneae</taxon>
        <taxon>Araneomorphae</taxon>
        <taxon>Entelegynae</taxon>
        <taxon>Araneoidea</taxon>
        <taxon>Araneidae</taxon>
        <taxon>Caerostris</taxon>
    </lineage>
</organism>
<accession>A0AAV4V8W1</accession>
<dbReference type="Proteomes" id="UP001054945">
    <property type="component" value="Unassembled WGS sequence"/>
</dbReference>
<keyword evidence="1" id="KW-0732">Signal</keyword>